<reference evidence="2" key="1">
    <citation type="submission" date="2013-10" db="EMBL/GenBank/DDBJ databases">
        <title>Genome sequencing of Onchocerca volvulus.</title>
        <authorList>
            <person name="Cotton J."/>
            <person name="Tsai J."/>
            <person name="Stanley E."/>
            <person name="Tracey A."/>
            <person name="Holroyd N."/>
            <person name="Lustigman S."/>
            <person name="Berriman M."/>
        </authorList>
    </citation>
    <scope>NUCLEOTIDE SEQUENCE</scope>
</reference>
<accession>A0A8R1TWU5</accession>
<sequence length="75" mass="8668">MKSLLNLSIYHDDAIPIIQVYQPSLLADNSNLRSSALIEERLINVTSHLSSLKIISFIMIHRQRHIFLLLLLFLL</sequence>
<organism evidence="1 2">
    <name type="scientific">Onchocerca volvulus</name>
    <dbReference type="NCBI Taxonomy" id="6282"/>
    <lineage>
        <taxon>Eukaryota</taxon>
        <taxon>Metazoa</taxon>
        <taxon>Ecdysozoa</taxon>
        <taxon>Nematoda</taxon>
        <taxon>Chromadorea</taxon>
        <taxon>Rhabditida</taxon>
        <taxon>Spirurina</taxon>
        <taxon>Spiruromorpha</taxon>
        <taxon>Filarioidea</taxon>
        <taxon>Onchocercidae</taxon>
        <taxon>Onchocerca</taxon>
    </lineage>
</organism>
<protein>
    <submittedName>
        <fullName evidence="1">Uncharacterized protein</fullName>
    </submittedName>
</protein>
<evidence type="ECO:0000313" key="1">
    <source>
        <dbReference type="EnsemblMetazoa" id="OVOC6533.1"/>
    </source>
</evidence>
<dbReference type="EMBL" id="CMVM020000177">
    <property type="status" value="NOT_ANNOTATED_CDS"/>
    <property type="molecule type" value="Genomic_DNA"/>
</dbReference>
<evidence type="ECO:0000313" key="2">
    <source>
        <dbReference type="Proteomes" id="UP000024404"/>
    </source>
</evidence>
<name>A0A8R1TWU5_ONCVO</name>
<dbReference type="AlphaFoldDB" id="A0A8R1TWU5"/>
<proteinExistence type="predicted"/>
<dbReference type="Proteomes" id="UP000024404">
    <property type="component" value="Unassembled WGS sequence"/>
</dbReference>
<reference evidence="1" key="2">
    <citation type="submission" date="2022-06" db="UniProtKB">
        <authorList>
            <consortium name="EnsemblMetazoa"/>
        </authorList>
    </citation>
    <scope>IDENTIFICATION</scope>
</reference>
<dbReference type="EnsemblMetazoa" id="OVOC6533.1">
    <property type="protein sequence ID" value="OVOC6533.1"/>
    <property type="gene ID" value="WBGene00243342"/>
</dbReference>
<keyword evidence="2" id="KW-1185">Reference proteome</keyword>